<dbReference type="OrthoDB" id="4559434at2"/>
<organism evidence="1 2">
    <name type="scientific">Kutzneria buriramensis</name>
    <dbReference type="NCBI Taxonomy" id="1045776"/>
    <lineage>
        <taxon>Bacteria</taxon>
        <taxon>Bacillati</taxon>
        <taxon>Actinomycetota</taxon>
        <taxon>Actinomycetes</taxon>
        <taxon>Pseudonocardiales</taxon>
        <taxon>Pseudonocardiaceae</taxon>
        <taxon>Kutzneria</taxon>
    </lineage>
</organism>
<reference evidence="1 2" key="1">
    <citation type="submission" date="2018-08" db="EMBL/GenBank/DDBJ databases">
        <title>Genomic Encyclopedia of Archaeal and Bacterial Type Strains, Phase II (KMG-II): from individual species to whole genera.</title>
        <authorList>
            <person name="Goeker M."/>
        </authorList>
    </citation>
    <scope>NUCLEOTIDE SEQUENCE [LARGE SCALE GENOMIC DNA]</scope>
    <source>
        <strain evidence="1 2">DSM 45791</strain>
    </source>
</reference>
<dbReference type="RefSeq" id="WP_116172155.1">
    <property type="nucleotide sequence ID" value="NZ_CP144375.1"/>
</dbReference>
<accession>A0A3E0I8Y8</accession>
<sequence length="87" mass="9836">MVVLMDTVGGFLDLLGIPADKYAIGGETHERWCLTAEDDGTWHVFWSERGSRFDEVPFAREEDACIHLIGRFAVQQLTQGLLQARQN</sequence>
<protein>
    <submittedName>
        <fullName evidence="1">Uncharacterized protein</fullName>
    </submittedName>
</protein>
<evidence type="ECO:0000313" key="2">
    <source>
        <dbReference type="Proteomes" id="UP000256269"/>
    </source>
</evidence>
<dbReference type="AlphaFoldDB" id="A0A3E0I8Y8"/>
<name>A0A3E0I8Y8_9PSEU</name>
<proteinExistence type="predicted"/>
<gene>
    <name evidence="1" type="ORF">BCF44_101198</name>
</gene>
<dbReference type="Proteomes" id="UP000256269">
    <property type="component" value="Unassembled WGS sequence"/>
</dbReference>
<keyword evidence="2" id="KW-1185">Reference proteome</keyword>
<evidence type="ECO:0000313" key="1">
    <source>
        <dbReference type="EMBL" id="REH55182.1"/>
    </source>
</evidence>
<comment type="caution">
    <text evidence="1">The sequence shown here is derived from an EMBL/GenBank/DDBJ whole genome shotgun (WGS) entry which is preliminary data.</text>
</comment>
<dbReference type="EMBL" id="QUNO01000001">
    <property type="protein sequence ID" value="REH55182.1"/>
    <property type="molecule type" value="Genomic_DNA"/>
</dbReference>